<dbReference type="EMBL" id="JAAKZF010000157">
    <property type="protein sequence ID" value="NGO55958.1"/>
    <property type="molecule type" value="Genomic_DNA"/>
</dbReference>
<evidence type="ECO:0000313" key="4">
    <source>
        <dbReference type="Proteomes" id="UP001642900"/>
    </source>
</evidence>
<proteinExistence type="predicted"/>
<accession>A0A6G4WNK4</accession>
<feature type="chain" id="PRO_5026293236" evidence="2">
    <location>
        <begin position="31"/>
        <end position="201"/>
    </location>
</feature>
<evidence type="ECO:0000313" key="3">
    <source>
        <dbReference type="EMBL" id="NGO55958.1"/>
    </source>
</evidence>
<keyword evidence="4" id="KW-1185">Reference proteome</keyword>
<feature type="compositionally biased region" description="Polar residues" evidence="1">
    <location>
        <begin position="135"/>
        <end position="146"/>
    </location>
</feature>
<reference evidence="3 4" key="1">
    <citation type="submission" date="2020-02" db="EMBL/GenBank/DDBJ databases">
        <title>Genome sequence of strain CCNWXJ40-4.</title>
        <authorList>
            <person name="Gao J."/>
            <person name="Sun J."/>
        </authorList>
    </citation>
    <scope>NUCLEOTIDE SEQUENCE [LARGE SCALE GENOMIC DNA]</scope>
    <source>
        <strain evidence="3 4">CCNWXJ 40-4</strain>
    </source>
</reference>
<evidence type="ECO:0000256" key="1">
    <source>
        <dbReference type="SAM" id="MobiDB-lite"/>
    </source>
</evidence>
<gene>
    <name evidence="3" type="ORF">G6N73_34020</name>
</gene>
<evidence type="ECO:0000256" key="2">
    <source>
        <dbReference type="SAM" id="SignalP"/>
    </source>
</evidence>
<organism evidence="3 4">
    <name type="scientific">Allomesorhizobium camelthorni</name>
    <dbReference type="NCBI Taxonomy" id="475069"/>
    <lineage>
        <taxon>Bacteria</taxon>
        <taxon>Pseudomonadati</taxon>
        <taxon>Pseudomonadota</taxon>
        <taxon>Alphaproteobacteria</taxon>
        <taxon>Hyphomicrobiales</taxon>
        <taxon>Phyllobacteriaceae</taxon>
        <taxon>Allomesorhizobium</taxon>
    </lineage>
</organism>
<feature type="signal peptide" evidence="2">
    <location>
        <begin position="1"/>
        <end position="30"/>
    </location>
</feature>
<protein>
    <submittedName>
        <fullName evidence="3">Uncharacterized protein</fullName>
    </submittedName>
</protein>
<comment type="caution">
    <text evidence="3">The sequence shown here is derived from an EMBL/GenBank/DDBJ whole genome shotgun (WGS) entry which is preliminary data.</text>
</comment>
<keyword evidence="2" id="KW-0732">Signal</keyword>
<dbReference type="RefSeq" id="WP_165034292.1">
    <property type="nucleotide sequence ID" value="NZ_JAAKZF010000157.1"/>
</dbReference>
<name>A0A6G4WNK4_9HYPH</name>
<dbReference type="AlphaFoldDB" id="A0A6G4WNK4"/>
<feature type="region of interest" description="Disordered" evidence="1">
    <location>
        <begin position="97"/>
        <end position="157"/>
    </location>
</feature>
<sequence>MYCSRIVSFASAVTLAFLATSPLTVSPAGAHQAPTGWTYPWACYSNLNCQEVDAKAISEKPQGYVTIGVSLLRISGEGLSVEVLESARPTDHVRVLPAGARRADKARQFNSIPSAHPHVLTDTPAGDHPPAPAGNLSNSQPTSSPGANMAGGVTPPASPAAISLRDCPILRPHCQNPTLRAGSAKNHCYSCRKAMGESEAA</sequence>
<dbReference type="Proteomes" id="UP001642900">
    <property type="component" value="Unassembled WGS sequence"/>
</dbReference>